<evidence type="ECO:0000313" key="4">
    <source>
        <dbReference type="Proteomes" id="UP000186609"/>
    </source>
</evidence>
<dbReference type="Pfam" id="PF11871">
    <property type="entry name" value="DUF3391"/>
    <property type="match status" value="1"/>
</dbReference>
<organism evidence="3 4">
    <name type="scientific">Rhodoferax koreensis</name>
    <dbReference type="NCBI Taxonomy" id="1842727"/>
    <lineage>
        <taxon>Bacteria</taxon>
        <taxon>Pseudomonadati</taxon>
        <taxon>Pseudomonadota</taxon>
        <taxon>Betaproteobacteria</taxon>
        <taxon>Burkholderiales</taxon>
        <taxon>Comamonadaceae</taxon>
        <taxon>Rhodoferax</taxon>
    </lineage>
</organism>
<dbReference type="Proteomes" id="UP000186609">
    <property type="component" value="Chromosome"/>
</dbReference>
<dbReference type="PANTHER" id="PTHR43155">
    <property type="entry name" value="CYCLIC DI-GMP PHOSPHODIESTERASE PA4108-RELATED"/>
    <property type="match status" value="1"/>
</dbReference>
<dbReference type="EMBL" id="CP019236">
    <property type="protein sequence ID" value="APW37693.1"/>
    <property type="molecule type" value="Genomic_DNA"/>
</dbReference>
<keyword evidence="3" id="KW-0378">Hydrolase</keyword>
<dbReference type="InterPro" id="IPR021812">
    <property type="entry name" value="DUF3391"/>
</dbReference>
<gene>
    <name evidence="3" type="ORF">RD110_11200</name>
</gene>
<dbReference type="PROSITE" id="PS51831">
    <property type="entry name" value="HD"/>
    <property type="match status" value="1"/>
</dbReference>
<dbReference type="KEGG" id="rhy:RD110_11200"/>
<dbReference type="SUPFAM" id="SSF109604">
    <property type="entry name" value="HD-domain/PDEase-like"/>
    <property type="match status" value="1"/>
</dbReference>
<protein>
    <submittedName>
        <fullName evidence="3">Phosphohydrolase</fullName>
    </submittedName>
</protein>
<dbReference type="PROSITE" id="PS51832">
    <property type="entry name" value="HD_GYP"/>
    <property type="match status" value="1"/>
</dbReference>
<dbReference type="STRING" id="1842727.RD110_11200"/>
<feature type="domain" description="HD-GYP" evidence="2">
    <location>
        <begin position="166"/>
        <end position="361"/>
    </location>
</feature>
<sequence length="446" mass="48736">MQDNQSMWIDVAQLRRGLFVQLDLGWMDHPFPKGSFRIVSEEQINTIRSLGLSQVRYFPAQSDAAAVTPHEAFQVGDAPAGLSPAVTSEAVADELAPVATAAAPLDEVAQARAQRREKLNAQQRSLQVCERRFTEAMRQFRRIAEQAGSKPAAAREQSQALVGGCVNDILGDGESAIRLLSETMGDRSAEHPVNVMVISLLLGKALGLPTGELHALGVAALVHDLGKSQLPERMRYADPGFSDSELQFYREHVQHSLQIGQRMDLPPDVLSAIAQHHEMVDGSGFPAQLRGDRMLAASKILALVNHYDNLCNPARLVNALTPHEALSLIFAQMKPRFDSLTLGAFIRMMGVYPPGSVVQLANDGFAIVVSVNSARPLKPRVIVHDVSVPREEALIVDLEDAPALGIRRSMKPSQLPRAALDYLSPRPRVCYYYERAAGADRSGQHT</sequence>
<evidence type="ECO:0000313" key="3">
    <source>
        <dbReference type="EMBL" id="APW37693.1"/>
    </source>
</evidence>
<reference evidence="3 4" key="1">
    <citation type="submission" date="2017-01" db="EMBL/GenBank/DDBJ databases">
        <authorList>
            <person name="Mah S.A."/>
            <person name="Swanson W.J."/>
            <person name="Moy G.W."/>
            <person name="Vacquier V.D."/>
        </authorList>
    </citation>
    <scope>NUCLEOTIDE SEQUENCE [LARGE SCALE GENOMIC DNA]</scope>
    <source>
        <strain evidence="3 4">DCY110</strain>
    </source>
</reference>
<dbReference type="Gene3D" id="1.10.3210.10">
    <property type="entry name" value="Hypothetical protein af1432"/>
    <property type="match status" value="1"/>
</dbReference>
<dbReference type="OrthoDB" id="9774747at2"/>
<dbReference type="AlphaFoldDB" id="A0A1P8JVB3"/>
<dbReference type="PANTHER" id="PTHR43155:SF2">
    <property type="entry name" value="CYCLIC DI-GMP PHOSPHODIESTERASE PA4108"/>
    <property type="match status" value="1"/>
</dbReference>
<evidence type="ECO:0000259" key="1">
    <source>
        <dbReference type="PROSITE" id="PS51831"/>
    </source>
</evidence>
<dbReference type="InterPro" id="IPR037522">
    <property type="entry name" value="HD_GYP_dom"/>
</dbReference>
<dbReference type="SMART" id="SM00471">
    <property type="entry name" value="HDc"/>
    <property type="match status" value="1"/>
</dbReference>
<keyword evidence="4" id="KW-1185">Reference proteome</keyword>
<accession>A0A1P8JVB3</accession>
<dbReference type="GO" id="GO:0008081">
    <property type="term" value="F:phosphoric diester hydrolase activity"/>
    <property type="evidence" value="ECO:0007669"/>
    <property type="project" value="UniProtKB-ARBA"/>
</dbReference>
<evidence type="ECO:0000259" key="2">
    <source>
        <dbReference type="PROSITE" id="PS51832"/>
    </source>
</evidence>
<dbReference type="Pfam" id="PF13487">
    <property type="entry name" value="HD_5"/>
    <property type="match status" value="1"/>
</dbReference>
<dbReference type="NCBIfam" id="TIGR00277">
    <property type="entry name" value="HDIG"/>
    <property type="match status" value="1"/>
</dbReference>
<proteinExistence type="predicted"/>
<dbReference type="InterPro" id="IPR003607">
    <property type="entry name" value="HD/PDEase_dom"/>
</dbReference>
<dbReference type="InterPro" id="IPR006674">
    <property type="entry name" value="HD_domain"/>
</dbReference>
<dbReference type="CDD" id="cd00077">
    <property type="entry name" value="HDc"/>
    <property type="match status" value="1"/>
</dbReference>
<feature type="domain" description="HD" evidence="1">
    <location>
        <begin position="188"/>
        <end position="310"/>
    </location>
</feature>
<dbReference type="InterPro" id="IPR006675">
    <property type="entry name" value="HDIG_dom"/>
</dbReference>
<name>A0A1P8JVB3_9BURK</name>